<feature type="domain" description="CBS" evidence="3">
    <location>
        <begin position="1"/>
        <end position="63"/>
    </location>
</feature>
<dbReference type="AlphaFoldDB" id="A0A1W6JYJ3"/>
<proteinExistence type="predicted"/>
<evidence type="ECO:0000256" key="2">
    <source>
        <dbReference type="PROSITE-ProRule" id="PRU00703"/>
    </source>
</evidence>
<keyword evidence="5" id="KW-1185">Reference proteome</keyword>
<dbReference type="PROSITE" id="PS51371">
    <property type="entry name" value="CBS"/>
    <property type="match status" value="2"/>
</dbReference>
<dbReference type="SMART" id="SM00116">
    <property type="entry name" value="CBS"/>
    <property type="match status" value="2"/>
</dbReference>
<dbReference type="Pfam" id="PF00571">
    <property type="entry name" value="CBS"/>
    <property type="match status" value="2"/>
</dbReference>
<dbReference type="STRING" id="282676.B6F84_04235"/>
<dbReference type="EMBL" id="CP020477">
    <property type="protein sequence ID" value="ARM75317.1"/>
    <property type="molecule type" value="Genomic_DNA"/>
</dbReference>
<organism evidence="4 5">
    <name type="scientific">Acidianus manzaensis</name>
    <dbReference type="NCBI Taxonomy" id="282676"/>
    <lineage>
        <taxon>Archaea</taxon>
        <taxon>Thermoproteota</taxon>
        <taxon>Thermoprotei</taxon>
        <taxon>Sulfolobales</taxon>
        <taxon>Sulfolobaceae</taxon>
        <taxon>Acidianus</taxon>
    </lineage>
</organism>
<dbReference type="GeneID" id="41590101"/>
<gene>
    <name evidence="4" type="ORF">B6F84_04235</name>
</gene>
<evidence type="ECO:0000313" key="4">
    <source>
        <dbReference type="EMBL" id="ARM75317.1"/>
    </source>
</evidence>
<dbReference type="InterPro" id="IPR046342">
    <property type="entry name" value="CBS_dom_sf"/>
</dbReference>
<evidence type="ECO:0000259" key="3">
    <source>
        <dbReference type="PROSITE" id="PS51371"/>
    </source>
</evidence>
<dbReference type="SUPFAM" id="SSF54631">
    <property type="entry name" value="CBS-domain pair"/>
    <property type="match status" value="1"/>
</dbReference>
<name>A0A1W6JYJ3_9CREN</name>
<dbReference type="CDD" id="cd02205">
    <property type="entry name" value="CBS_pair_SF"/>
    <property type="match status" value="1"/>
</dbReference>
<accession>A0A1W6JYJ3</accession>
<dbReference type="InterPro" id="IPR000644">
    <property type="entry name" value="CBS_dom"/>
</dbReference>
<feature type="domain" description="CBS" evidence="3">
    <location>
        <begin position="67"/>
        <end position="124"/>
    </location>
</feature>
<dbReference type="InterPro" id="IPR051257">
    <property type="entry name" value="Diverse_CBS-Domain"/>
</dbReference>
<dbReference type="KEGG" id="aman:B6F84_04235"/>
<keyword evidence="1 2" id="KW-0129">CBS domain</keyword>
<evidence type="ECO:0000256" key="1">
    <source>
        <dbReference type="ARBA" id="ARBA00023122"/>
    </source>
</evidence>
<evidence type="ECO:0000313" key="5">
    <source>
        <dbReference type="Proteomes" id="UP000193404"/>
    </source>
</evidence>
<dbReference type="OrthoDB" id="42807at2157"/>
<dbReference type="PANTHER" id="PTHR43080">
    <property type="entry name" value="CBS DOMAIN-CONTAINING PROTEIN CBSX3, MITOCHONDRIAL"/>
    <property type="match status" value="1"/>
</dbReference>
<reference evidence="4 5" key="1">
    <citation type="submission" date="2017-03" db="EMBL/GenBank/DDBJ databases">
        <title>Sulfur activation and transportation mechanism of thermophilic Archaea Acidianus manzaensis YN-25.</title>
        <authorList>
            <person name="Ma Y."/>
            <person name="Yang Y."/>
            <person name="Xia J."/>
        </authorList>
    </citation>
    <scope>NUCLEOTIDE SEQUENCE [LARGE SCALE GENOMIC DNA]</scope>
    <source>
        <strain evidence="4 5">YN-25</strain>
    </source>
</reference>
<dbReference type="Proteomes" id="UP000193404">
    <property type="component" value="Chromosome"/>
</dbReference>
<protein>
    <recommendedName>
        <fullName evidence="3">CBS domain-containing protein</fullName>
    </recommendedName>
</protein>
<dbReference type="PANTHER" id="PTHR43080:SF2">
    <property type="entry name" value="CBS DOMAIN-CONTAINING PROTEIN"/>
    <property type="match status" value="1"/>
</dbReference>
<sequence length="124" mass="14413">MSSEVKIKNYVIINERATVEDALNVMERNDYNSLVVIDDNERPVGIITYEKAVKYRNSKNITIDKLMDKTIVTISGKEDPLDLFIMMMRNKINIVVETDKHGRVKKIITLRDIFNIIQKKAEKI</sequence>
<dbReference type="RefSeq" id="WP_148691079.1">
    <property type="nucleotide sequence ID" value="NZ_CP020477.1"/>
</dbReference>
<dbReference type="Gene3D" id="3.10.580.10">
    <property type="entry name" value="CBS-domain"/>
    <property type="match status" value="1"/>
</dbReference>